<evidence type="ECO:0000256" key="4">
    <source>
        <dbReference type="ARBA" id="ARBA00012681"/>
    </source>
</evidence>
<dbReference type="GO" id="GO:0006535">
    <property type="term" value="P:cysteine biosynthetic process from serine"/>
    <property type="evidence" value="ECO:0007669"/>
    <property type="project" value="UniProtKB-UniRule"/>
</dbReference>
<dbReference type="FunFam" id="3.40.50.1100:FF:000002">
    <property type="entry name" value="Cysteine synthase"/>
    <property type="match status" value="1"/>
</dbReference>
<dbReference type="Proteomes" id="UP000305881">
    <property type="component" value="Chromosome"/>
</dbReference>
<evidence type="ECO:0000256" key="13">
    <source>
        <dbReference type="RuleBase" id="RU003985"/>
    </source>
</evidence>
<evidence type="ECO:0000313" key="15">
    <source>
        <dbReference type="EMBL" id="QCW82407.1"/>
    </source>
</evidence>
<feature type="binding site" evidence="11">
    <location>
        <position position="273"/>
    </location>
    <ligand>
        <name>pyridoxal 5'-phosphate</name>
        <dbReference type="ChEBI" id="CHEBI:597326"/>
    </ligand>
</feature>
<comment type="catalytic activity">
    <reaction evidence="10 13">
        <text>O-acetyl-L-serine + hydrogen sulfide = L-cysteine + acetate</text>
        <dbReference type="Rhea" id="RHEA:14829"/>
        <dbReference type="ChEBI" id="CHEBI:29919"/>
        <dbReference type="ChEBI" id="CHEBI:30089"/>
        <dbReference type="ChEBI" id="CHEBI:35235"/>
        <dbReference type="ChEBI" id="CHEBI:58340"/>
        <dbReference type="EC" id="2.5.1.47"/>
    </reaction>
</comment>
<feature type="binding site" evidence="11">
    <location>
        <position position="73"/>
    </location>
    <ligand>
        <name>pyridoxal 5'-phosphate</name>
        <dbReference type="ChEBI" id="CHEBI:597326"/>
    </ligand>
</feature>
<protein>
    <recommendedName>
        <fullName evidence="5 13">Cysteine synthase</fullName>
        <ecNumber evidence="4 13">2.5.1.47</ecNumber>
    </recommendedName>
</protein>
<dbReference type="GO" id="GO:0016846">
    <property type="term" value="F:carbon-sulfur lyase activity"/>
    <property type="evidence" value="ECO:0007669"/>
    <property type="project" value="UniProtKB-ARBA"/>
</dbReference>
<proteinExistence type="inferred from homology"/>
<dbReference type="EC" id="2.5.1.47" evidence="4 13"/>
<dbReference type="InterPro" id="IPR001926">
    <property type="entry name" value="TrpB-like_PALP"/>
</dbReference>
<keyword evidence="8 11" id="KW-0663">Pyridoxal phosphate</keyword>
<dbReference type="EMBL" id="CP035467">
    <property type="protein sequence ID" value="QCW82407.1"/>
    <property type="molecule type" value="Genomic_DNA"/>
</dbReference>
<evidence type="ECO:0000256" key="11">
    <source>
        <dbReference type="PIRSR" id="PIRSR605856-50"/>
    </source>
</evidence>
<evidence type="ECO:0000256" key="1">
    <source>
        <dbReference type="ARBA" id="ARBA00001933"/>
    </source>
</evidence>
<keyword evidence="9 13" id="KW-0198">Cysteine biosynthesis</keyword>
<dbReference type="STRING" id="675511.GCA_000341735_01183"/>
<organism evidence="15 16">
    <name type="scientific">Methylotuvimicrobium buryatense</name>
    <name type="common">Methylomicrobium buryatense</name>
    <dbReference type="NCBI Taxonomy" id="95641"/>
    <lineage>
        <taxon>Bacteria</taxon>
        <taxon>Pseudomonadati</taxon>
        <taxon>Pseudomonadota</taxon>
        <taxon>Gammaproteobacteria</taxon>
        <taxon>Methylococcales</taxon>
        <taxon>Methylococcaceae</taxon>
        <taxon>Methylotuvimicrobium</taxon>
    </lineage>
</organism>
<evidence type="ECO:0000259" key="14">
    <source>
        <dbReference type="Pfam" id="PF00291"/>
    </source>
</evidence>
<feature type="domain" description="Tryptophan synthase beta chain-like PALP" evidence="14">
    <location>
        <begin position="9"/>
        <end position="301"/>
    </location>
</feature>
<keyword evidence="16" id="KW-1185">Reference proteome</keyword>
<dbReference type="OrthoDB" id="9805733at2"/>
<dbReference type="InterPro" id="IPR050214">
    <property type="entry name" value="Cys_Synth/Cystath_Beta-Synth"/>
</dbReference>
<evidence type="ECO:0000256" key="8">
    <source>
        <dbReference type="ARBA" id="ARBA00022898"/>
    </source>
</evidence>
<reference evidence="16" key="1">
    <citation type="journal article" date="2019" name="J. Bacteriol.">
        <title>A Mutagenic Screen Identifies a TonB-Dependent Receptor Required for the Lanthanide Metal Switch in the Type I Methanotroph 'Methylotuvimicrobium buryatense' 5GB1C.</title>
        <authorList>
            <person name="Groom J.D."/>
            <person name="Ford S.M."/>
            <person name="Pesesky M.W."/>
            <person name="Lidstrom M.E."/>
        </authorList>
    </citation>
    <scope>NUCLEOTIDE SEQUENCE [LARGE SCALE GENOMIC DNA]</scope>
    <source>
        <strain evidence="16">5GB1C</strain>
    </source>
</reference>
<feature type="binding site" evidence="11">
    <location>
        <begin position="178"/>
        <end position="182"/>
    </location>
    <ligand>
        <name>pyridoxal 5'-phosphate</name>
        <dbReference type="ChEBI" id="CHEBI:597326"/>
    </ligand>
</feature>
<evidence type="ECO:0000256" key="12">
    <source>
        <dbReference type="PIRSR" id="PIRSR605856-51"/>
    </source>
</evidence>
<gene>
    <name evidence="15" type="primary">cysK</name>
    <name evidence="15" type="ORF">EQU24_09260</name>
</gene>
<keyword evidence="7 13" id="KW-0808">Transferase</keyword>
<dbReference type="FunFam" id="3.40.50.1100:FF:000006">
    <property type="entry name" value="Cysteine synthase"/>
    <property type="match status" value="1"/>
</dbReference>
<evidence type="ECO:0000313" key="16">
    <source>
        <dbReference type="Proteomes" id="UP000305881"/>
    </source>
</evidence>
<dbReference type="SUPFAM" id="SSF53686">
    <property type="entry name" value="Tryptophan synthase beta subunit-like PLP-dependent enzymes"/>
    <property type="match status" value="1"/>
</dbReference>
<sequence>MNIFDDNSLSIGRTPLVKLNRIAGDKATVLAKIEGRNPAYSVKCRIGAAMIWDAEQRGILKPGIEIVEPTSGNTGIALAYVAAARGYSLTLTMPDTMSIERRKVLAAFGAQLFLTPGAEGMKGAIQRAEEIVQSDPDRYFMPQQFKNPANPAIHEKTTGPEIWNDTDGSVDVLVSGVGTGGTITGVSRYIKQTQGKNILSVAVEPKESPVISQKLAGQELQPGPHKIQGIGAGFIPDTLDLSVVDRVEQVESMEAVEMARRLAQEEGILCGISCGAAMVAAIRLAEQDEFAGKTIVVILPDSGERYLSSVLFDSLH</sequence>
<dbReference type="PROSITE" id="PS00901">
    <property type="entry name" value="CYS_SYNTHASE"/>
    <property type="match status" value="1"/>
</dbReference>
<dbReference type="NCBIfam" id="TIGR01136">
    <property type="entry name" value="cysKM"/>
    <property type="match status" value="1"/>
</dbReference>
<dbReference type="InterPro" id="IPR036052">
    <property type="entry name" value="TrpB-like_PALP_sf"/>
</dbReference>
<evidence type="ECO:0000256" key="9">
    <source>
        <dbReference type="ARBA" id="ARBA00023192"/>
    </source>
</evidence>
<dbReference type="Pfam" id="PF00291">
    <property type="entry name" value="PALP"/>
    <property type="match status" value="1"/>
</dbReference>
<evidence type="ECO:0000256" key="7">
    <source>
        <dbReference type="ARBA" id="ARBA00022679"/>
    </source>
</evidence>
<evidence type="ECO:0000256" key="3">
    <source>
        <dbReference type="ARBA" id="ARBA00007103"/>
    </source>
</evidence>
<dbReference type="InterPro" id="IPR005859">
    <property type="entry name" value="CysK"/>
</dbReference>
<keyword evidence="6 13" id="KW-0028">Amino-acid biosynthesis</keyword>
<dbReference type="NCBIfam" id="NF007989">
    <property type="entry name" value="PRK10717.1"/>
    <property type="match status" value="1"/>
</dbReference>
<dbReference type="InterPro" id="IPR005856">
    <property type="entry name" value="Cys_synth"/>
</dbReference>
<evidence type="ECO:0000256" key="6">
    <source>
        <dbReference type="ARBA" id="ARBA00022605"/>
    </source>
</evidence>
<dbReference type="CDD" id="cd01561">
    <property type="entry name" value="CBS_like"/>
    <property type="match status" value="1"/>
</dbReference>
<comment type="similarity">
    <text evidence="3 13">Belongs to the cysteine synthase/cystathionine beta-synthase family.</text>
</comment>
<feature type="modified residue" description="N6-(pyridoxal phosphate)lysine" evidence="12">
    <location>
        <position position="43"/>
    </location>
</feature>
<comment type="pathway">
    <text evidence="2">Amino-acid biosynthesis; L-cysteine biosynthesis; L-cysteine from L-serine: step 2/2.</text>
</comment>
<dbReference type="PANTHER" id="PTHR10314">
    <property type="entry name" value="CYSTATHIONINE BETA-SYNTHASE"/>
    <property type="match status" value="1"/>
</dbReference>
<dbReference type="NCBIfam" id="TIGR01139">
    <property type="entry name" value="cysK"/>
    <property type="match status" value="1"/>
</dbReference>
<evidence type="ECO:0000256" key="2">
    <source>
        <dbReference type="ARBA" id="ARBA00004962"/>
    </source>
</evidence>
<evidence type="ECO:0000256" key="5">
    <source>
        <dbReference type="ARBA" id="ARBA00019371"/>
    </source>
</evidence>
<dbReference type="InterPro" id="IPR001216">
    <property type="entry name" value="P-phosphate_BS"/>
</dbReference>
<name>A0A4P9UML1_METBY</name>
<accession>A0A4P9UML1</accession>
<dbReference type="Gene3D" id="3.40.50.1100">
    <property type="match status" value="2"/>
</dbReference>
<dbReference type="KEGG" id="mbur:EQU24_09260"/>
<dbReference type="UniPathway" id="UPA00136">
    <property type="reaction ID" value="UER00200"/>
</dbReference>
<dbReference type="AlphaFoldDB" id="A0A4P9UML1"/>
<dbReference type="GO" id="GO:0004124">
    <property type="term" value="F:cysteine synthase activity"/>
    <property type="evidence" value="ECO:0007669"/>
    <property type="project" value="UniProtKB-UniRule"/>
</dbReference>
<dbReference type="RefSeq" id="WP_017839770.1">
    <property type="nucleotide sequence ID" value="NZ_CP035467.1"/>
</dbReference>
<evidence type="ECO:0000256" key="10">
    <source>
        <dbReference type="ARBA" id="ARBA00047931"/>
    </source>
</evidence>
<comment type="cofactor">
    <cofactor evidence="1 11 13">
        <name>pyridoxal 5'-phosphate</name>
        <dbReference type="ChEBI" id="CHEBI:597326"/>
    </cofactor>
</comment>